<gene>
    <name evidence="1" type="ORF">ElyMa_000352400</name>
</gene>
<dbReference type="AlphaFoldDB" id="A0AAV4FDP4"/>
<sequence>MVNAESRFVTEYDTSPLYVPAPIAYVDVGDAGSGWGRCMGDEHVGQSKSSNGVAIVLDKKHNQLRNSSNTMNDRVVTVALDTKRVGLNRRQVYAPSSCYSGHQTWRSES</sequence>
<proteinExistence type="predicted"/>
<organism evidence="1 2">
    <name type="scientific">Elysia marginata</name>
    <dbReference type="NCBI Taxonomy" id="1093978"/>
    <lineage>
        <taxon>Eukaryota</taxon>
        <taxon>Metazoa</taxon>
        <taxon>Spiralia</taxon>
        <taxon>Lophotrochozoa</taxon>
        <taxon>Mollusca</taxon>
        <taxon>Gastropoda</taxon>
        <taxon>Heterobranchia</taxon>
        <taxon>Euthyneura</taxon>
        <taxon>Panpulmonata</taxon>
        <taxon>Sacoglossa</taxon>
        <taxon>Placobranchoidea</taxon>
        <taxon>Plakobranchidae</taxon>
        <taxon>Elysia</taxon>
    </lineage>
</organism>
<evidence type="ECO:0000313" key="2">
    <source>
        <dbReference type="Proteomes" id="UP000762676"/>
    </source>
</evidence>
<accession>A0AAV4FDP4</accession>
<comment type="caution">
    <text evidence="1">The sequence shown here is derived from an EMBL/GenBank/DDBJ whole genome shotgun (WGS) entry which is preliminary data.</text>
</comment>
<dbReference type="EMBL" id="BMAT01000695">
    <property type="protein sequence ID" value="GFR71387.1"/>
    <property type="molecule type" value="Genomic_DNA"/>
</dbReference>
<reference evidence="1 2" key="1">
    <citation type="journal article" date="2021" name="Elife">
        <title>Chloroplast acquisition without the gene transfer in kleptoplastic sea slugs, Plakobranchus ocellatus.</title>
        <authorList>
            <person name="Maeda T."/>
            <person name="Takahashi S."/>
            <person name="Yoshida T."/>
            <person name="Shimamura S."/>
            <person name="Takaki Y."/>
            <person name="Nagai Y."/>
            <person name="Toyoda A."/>
            <person name="Suzuki Y."/>
            <person name="Arimoto A."/>
            <person name="Ishii H."/>
            <person name="Satoh N."/>
            <person name="Nishiyama T."/>
            <person name="Hasebe M."/>
            <person name="Maruyama T."/>
            <person name="Minagawa J."/>
            <person name="Obokata J."/>
            <person name="Shigenobu S."/>
        </authorList>
    </citation>
    <scope>NUCLEOTIDE SEQUENCE [LARGE SCALE GENOMIC DNA]</scope>
</reference>
<evidence type="ECO:0000313" key="1">
    <source>
        <dbReference type="EMBL" id="GFR71387.1"/>
    </source>
</evidence>
<name>A0AAV4FDP4_9GAST</name>
<protein>
    <submittedName>
        <fullName evidence="1">Uncharacterized protein</fullName>
    </submittedName>
</protein>
<dbReference type="Proteomes" id="UP000762676">
    <property type="component" value="Unassembled WGS sequence"/>
</dbReference>
<keyword evidence="2" id="KW-1185">Reference proteome</keyword>